<evidence type="ECO:0000259" key="14">
    <source>
        <dbReference type="PROSITE" id="PS50862"/>
    </source>
</evidence>
<keyword evidence="5 13" id="KW-0436">Ligase</keyword>
<dbReference type="GO" id="GO:0016740">
    <property type="term" value="F:transferase activity"/>
    <property type="evidence" value="ECO:0007669"/>
    <property type="project" value="UniProtKB-ARBA"/>
</dbReference>
<reference evidence="15 16" key="1">
    <citation type="submission" date="2019-03" db="EMBL/GenBank/DDBJ databases">
        <title>Genomic Encyclopedia of Type Strains, Phase IV (KMG-IV): sequencing the most valuable type-strain genomes for metagenomic binning, comparative biology and taxonomic classification.</title>
        <authorList>
            <person name="Goeker M."/>
        </authorList>
    </citation>
    <scope>NUCLEOTIDE SEQUENCE [LARGE SCALE GENOMIC DNA]</scope>
    <source>
        <strain evidence="15 16">DSM 25894</strain>
    </source>
</reference>
<dbReference type="EC" id="6.1.1.20" evidence="13"/>
<name>A0A4R3N927_9BACI</name>
<evidence type="ECO:0000313" key="15">
    <source>
        <dbReference type="EMBL" id="TCT25041.1"/>
    </source>
</evidence>
<dbReference type="GO" id="GO:0004826">
    <property type="term" value="F:phenylalanine-tRNA ligase activity"/>
    <property type="evidence" value="ECO:0007669"/>
    <property type="project" value="UniProtKB-UniRule"/>
</dbReference>
<dbReference type="GO" id="GO:0005524">
    <property type="term" value="F:ATP binding"/>
    <property type="evidence" value="ECO:0007669"/>
    <property type="project" value="UniProtKB-UniRule"/>
</dbReference>
<keyword evidence="16" id="KW-1185">Reference proteome</keyword>
<dbReference type="RefSeq" id="WP_132371203.1">
    <property type="nucleotide sequence ID" value="NZ_SMAN01000004.1"/>
</dbReference>
<dbReference type="AlphaFoldDB" id="A0A4R3N927"/>
<dbReference type="Pfam" id="PF01409">
    <property type="entry name" value="tRNA-synt_2d"/>
    <property type="match status" value="1"/>
</dbReference>
<dbReference type="SUPFAM" id="SSF46589">
    <property type="entry name" value="tRNA-binding arm"/>
    <property type="match status" value="1"/>
</dbReference>
<dbReference type="PANTHER" id="PTHR11538">
    <property type="entry name" value="PHENYLALANYL-TRNA SYNTHETASE"/>
    <property type="match status" value="1"/>
</dbReference>
<dbReference type="SUPFAM" id="SSF55681">
    <property type="entry name" value="Class II aaRS and biotin synthetases"/>
    <property type="match status" value="1"/>
</dbReference>
<evidence type="ECO:0000256" key="1">
    <source>
        <dbReference type="ARBA" id="ARBA00004496"/>
    </source>
</evidence>
<dbReference type="FunFam" id="3.30.930.10:FF:000003">
    <property type="entry name" value="Phenylalanine--tRNA ligase alpha subunit"/>
    <property type="match status" value="1"/>
</dbReference>
<comment type="similarity">
    <text evidence="2 13">Belongs to the class-II aminoacyl-tRNA synthetase family. Phe-tRNA synthetase alpha subunit type 1 subfamily.</text>
</comment>
<feature type="domain" description="Aminoacyl-transfer RNA synthetases class-II family profile" evidence="14">
    <location>
        <begin position="109"/>
        <end position="340"/>
    </location>
</feature>
<comment type="subunit">
    <text evidence="3 13">Tetramer of two alpha and two beta subunits.</text>
</comment>
<dbReference type="GO" id="GO:0000049">
    <property type="term" value="F:tRNA binding"/>
    <property type="evidence" value="ECO:0007669"/>
    <property type="project" value="InterPro"/>
</dbReference>
<organism evidence="15 16">
    <name type="scientific">Melghiribacillus thermohalophilus</name>
    <dbReference type="NCBI Taxonomy" id="1324956"/>
    <lineage>
        <taxon>Bacteria</taxon>
        <taxon>Bacillati</taxon>
        <taxon>Bacillota</taxon>
        <taxon>Bacilli</taxon>
        <taxon>Bacillales</taxon>
        <taxon>Bacillaceae</taxon>
        <taxon>Melghiribacillus</taxon>
    </lineage>
</organism>
<dbReference type="Gene3D" id="3.30.930.10">
    <property type="entry name" value="Bira Bifunctional Protein, Domain 2"/>
    <property type="match status" value="1"/>
</dbReference>
<evidence type="ECO:0000256" key="2">
    <source>
        <dbReference type="ARBA" id="ARBA00010207"/>
    </source>
</evidence>
<dbReference type="InterPro" id="IPR010978">
    <property type="entry name" value="tRNA-bd_arm"/>
</dbReference>
<dbReference type="PANTHER" id="PTHR11538:SF41">
    <property type="entry name" value="PHENYLALANINE--TRNA LIGASE, MITOCHONDRIAL"/>
    <property type="match status" value="1"/>
</dbReference>
<keyword evidence="7 13" id="KW-0547">Nucleotide-binding</keyword>
<dbReference type="CDD" id="cd00496">
    <property type="entry name" value="PheRS_alpha_core"/>
    <property type="match status" value="1"/>
</dbReference>
<dbReference type="Pfam" id="PF02912">
    <property type="entry name" value="Phe_tRNA-synt_N"/>
    <property type="match status" value="1"/>
</dbReference>
<keyword evidence="9 13" id="KW-0460">Magnesium</keyword>
<keyword evidence="10 13" id="KW-0648">Protein biosynthesis</keyword>
<evidence type="ECO:0000256" key="13">
    <source>
        <dbReference type="HAMAP-Rule" id="MF_00281"/>
    </source>
</evidence>
<accession>A0A4R3N927</accession>
<evidence type="ECO:0000256" key="6">
    <source>
        <dbReference type="ARBA" id="ARBA00022723"/>
    </source>
</evidence>
<dbReference type="GO" id="GO:0005737">
    <property type="term" value="C:cytoplasm"/>
    <property type="evidence" value="ECO:0007669"/>
    <property type="project" value="UniProtKB-SubCell"/>
</dbReference>
<dbReference type="HAMAP" id="MF_00281">
    <property type="entry name" value="Phe_tRNA_synth_alpha1"/>
    <property type="match status" value="1"/>
</dbReference>
<evidence type="ECO:0000313" key="16">
    <source>
        <dbReference type="Proteomes" id="UP000294650"/>
    </source>
</evidence>
<dbReference type="NCBIfam" id="TIGR00468">
    <property type="entry name" value="pheS"/>
    <property type="match status" value="1"/>
</dbReference>
<dbReference type="Proteomes" id="UP000294650">
    <property type="component" value="Unassembled WGS sequence"/>
</dbReference>
<keyword evidence="6 13" id="KW-0479">Metal-binding</keyword>
<keyword evidence="8 13" id="KW-0067">ATP-binding</keyword>
<sequence length="344" mass="39159">MKERLEELRNEALEKVKKAENVKELQDVRVSYLGKKGPITEVLRGMGKLPAEERPIIGQLANEVRESIAKSIEEKQTQLEKEALEKQLREETIDVTLPGRPNTVGGPHLLTKLIQEIEDLFIGMGFEVAEGPEVESDYYNFEALNLPKGHPARDMQDSFYITEEILMRTHTSPVQARTMEKHEGKGPVKIICPGKVYRRDTDDATHSHQFTQIEGLYVDKNVRMSDLKGVLNTFAKKMFGEDREIRLRPSFFPFTEPSVEMDISCKMCHGEGCSVCKGTGWIEILGAGMVHPNVLRMAGFDPDEYNGFAFGMGPERIAMLKYGVDDIRHFYINDVRFLKQFHHA</sequence>
<evidence type="ECO:0000256" key="11">
    <source>
        <dbReference type="ARBA" id="ARBA00023146"/>
    </source>
</evidence>
<comment type="caution">
    <text evidence="15">The sequence shown here is derived from an EMBL/GenBank/DDBJ whole genome shotgun (WGS) entry which is preliminary data.</text>
</comment>
<comment type="catalytic activity">
    <reaction evidence="12 13">
        <text>tRNA(Phe) + L-phenylalanine + ATP = L-phenylalanyl-tRNA(Phe) + AMP + diphosphate + H(+)</text>
        <dbReference type="Rhea" id="RHEA:19413"/>
        <dbReference type="Rhea" id="RHEA-COMP:9668"/>
        <dbReference type="Rhea" id="RHEA-COMP:9699"/>
        <dbReference type="ChEBI" id="CHEBI:15378"/>
        <dbReference type="ChEBI" id="CHEBI:30616"/>
        <dbReference type="ChEBI" id="CHEBI:33019"/>
        <dbReference type="ChEBI" id="CHEBI:58095"/>
        <dbReference type="ChEBI" id="CHEBI:78442"/>
        <dbReference type="ChEBI" id="CHEBI:78531"/>
        <dbReference type="ChEBI" id="CHEBI:456215"/>
        <dbReference type="EC" id="6.1.1.20"/>
    </reaction>
</comment>
<dbReference type="OrthoDB" id="9800719at2"/>
<evidence type="ECO:0000256" key="9">
    <source>
        <dbReference type="ARBA" id="ARBA00022842"/>
    </source>
</evidence>
<protein>
    <recommendedName>
        <fullName evidence="13">Phenylalanine--tRNA ligase alpha subunit</fullName>
        <ecNumber evidence="13">6.1.1.20</ecNumber>
    </recommendedName>
    <alternativeName>
        <fullName evidence="13">Phenylalanyl-tRNA synthetase alpha subunit</fullName>
        <shortName evidence="13">PheRS</shortName>
    </alternativeName>
</protein>
<evidence type="ECO:0000256" key="7">
    <source>
        <dbReference type="ARBA" id="ARBA00022741"/>
    </source>
</evidence>
<dbReference type="InterPro" id="IPR002319">
    <property type="entry name" value="Phenylalanyl-tRNA_Synthase"/>
</dbReference>
<evidence type="ECO:0000256" key="5">
    <source>
        <dbReference type="ARBA" id="ARBA00022598"/>
    </source>
</evidence>
<evidence type="ECO:0000256" key="8">
    <source>
        <dbReference type="ARBA" id="ARBA00022840"/>
    </source>
</evidence>
<evidence type="ECO:0000256" key="10">
    <source>
        <dbReference type="ARBA" id="ARBA00022917"/>
    </source>
</evidence>
<dbReference type="InterPro" id="IPR022911">
    <property type="entry name" value="Phe_tRNA_ligase_alpha1_bac"/>
</dbReference>
<dbReference type="EMBL" id="SMAN01000004">
    <property type="protein sequence ID" value="TCT25041.1"/>
    <property type="molecule type" value="Genomic_DNA"/>
</dbReference>
<dbReference type="InterPro" id="IPR045864">
    <property type="entry name" value="aa-tRNA-synth_II/BPL/LPL"/>
</dbReference>
<dbReference type="GO" id="GO:0140096">
    <property type="term" value="F:catalytic activity, acting on a protein"/>
    <property type="evidence" value="ECO:0007669"/>
    <property type="project" value="UniProtKB-ARBA"/>
</dbReference>
<evidence type="ECO:0000256" key="3">
    <source>
        <dbReference type="ARBA" id="ARBA00011209"/>
    </source>
</evidence>
<comment type="subcellular location">
    <subcellularLocation>
        <location evidence="1 13">Cytoplasm</location>
    </subcellularLocation>
</comment>
<dbReference type="InterPro" id="IPR004529">
    <property type="entry name" value="Phe-tRNA-synth_IIc_asu"/>
</dbReference>
<proteinExistence type="inferred from homology"/>
<gene>
    <name evidence="13" type="primary">pheS</name>
    <name evidence="15" type="ORF">EDD68_104112</name>
</gene>
<keyword evidence="4 13" id="KW-0963">Cytoplasm</keyword>
<dbReference type="GO" id="GO:0006432">
    <property type="term" value="P:phenylalanyl-tRNA aminoacylation"/>
    <property type="evidence" value="ECO:0007669"/>
    <property type="project" value="UniProtKB-UniRule"/>
</dbReference>
<feature type="binding site" evidence="13">
    <location>
        <position position="256"/>
    </location>
    <ligand>
        <name>Mg(2+)</name>
        <dbReference type="ChEBI" id="CHEBI:18420"/>
        <note>shared with beta subunit</note>
    </ligand>
</feature>
<comment type="cofactor">
    <cofactor evidence="13">
        <name>Mg(2+)</name>
        <dbReference type="ChEBI" id="CHEBI:18420"/>
    </cofactor>
    <text evidence="13">Binds 2 magnesium ions per tetramer.</text>
</comment>
<dbReference type="InterPro" id="IPR006195">
    <property type="entry name" value="aa-tRNA-synth_II"/>
</dbReference>
<dbReference type="GO" id="GO:0000287">
    <property type="term" value="F:magnesium ion binding"/>
    <property type="evidence" value="ECO:0007669"/>
    <property type="project" value="UniProtKB-UniRule"/>
</dbReference>
<evidence type="ECO:0000256" key="12">
    <source>
        <dbReference type="ARBA" id="ARBA00049255"/>
    </source>
</evidence>
<dbReference type="InterPro" id="IPR004188">
    <property type="entry name" value="Phe-tRNA_ligase_II_N"/>
</dbReference>
<evidence type="ECO:0000256" key="4">
    <source>
        <dbReference type="ARBA" id="ARBA00022490"/>
    </source>
</evidence>
<dbReference type="PROSITE" id="PS50862">
    <property type="entry name" value="AA_TRNA_LIGASE_II"/>
    <property type="match status" value="1"/>
</dbReference>
<keyword evidence="11 13" id="KW-0030">Aminoacyl-tRNA synthetase</keyword>